<protein>
    <submittedName>
        <fullName evidence="2">XRE family transcriptional regulator</fullName>
    </submittedName>
</protein>
<dbReference type="InterPro" id="IPR010982">
    <property type="entry name" value="Lambda_DNA-bd_dom_sf"/>
</dbReference>
<dbReference type="Proteomes" id="UP000274046">
    <property type="component" value="Unassembled WGS sequence"/>
</dbReference>
<dbReference type="RefSeq" id="WP_123207402.1">
    <property type="nucleotide sequence ID" value="NZ_RBEE01000044.1"/>
</dbReference>
<dbReference type="OrthoDB" id="1041855at2"/>
<name>A0A3N0BNF7_9SPHI</name>
<dbReference type="Gene3D" id="1.10.260.40">
    <property type="entry name" value="lambda repressor-like DNA-binding domains"/>
    <property type="match status" value="1"/>
</dbReference>
<evidence type="ECO:0000259" key="1">
    <source>
        <dbReference type="PROSITE" id="PS50943"/>
    </source>
</evidence>
<dbReference type="CDD" id="cd00093">
    <property type="entry name" value="HTH_XRE"/>
    <property type="match status" value="1"/>
</dbReference>
<keyword evidence="3" id="KW-1185">Reference proteome</keyword>
<dbReference type="InterPro" id="IPR001387">
    <property type="entry name" value="Cro/C1-type_HTH"/>
</dbReference>
<evidence type="ECO:0000313" key="3">
    <source>
        <dbReference type="Proteomes" id="UP000274046"/>
    </source>
</evidence>
<proteinExistence type="predicted"/>
<sequence length="108" mass="12478">METKKFKTYSLTEMKDKYIGEIGTTNRDEYEYELRMDVLGKMIKSARQERHLTQEELGKLIGVQKAQISKLESSANSATIDTILKVFKALKAEINFNVKLEDNFVKLI</sequence>
<dbReference type="EMBL" id="RBEE01000044">
    <property type="protein sequence ID" value="RNL50290.1"/>
    <property type="molecule type" value="Genomic_DNA"/>
</dbReference>
<accession>A0A3N0BNF7</accession>
<gene>
    <name evidence="2" type="ORF">D7004_19020</name>
</gene>
<feature type="domain" description="HTH cro/C1-type" evidence="1">
    <location>
        <begin position="43"/>
        <end position="97"/>
    </location>
</feature>
<dbReference type="SMART" id="SM00530">
    <property type="entry name" value="HTH_XRE"/>
    <property type="match status" value="1"/>
</dbReference>
<dbReference type="SUPFAM" id="SSF47413">
    <property type="entry name" value="lambda repressor-like DNA-binding domains"/>
    <property type="match status" value="1"/>
</dbReference>
<dbReference type="Pfam" id="PF01381">
    <property type="entry name" value="HTH_3"/>
    <property type="match status" value="1"/>
</dbReference>
<dbReference type="AlphaFoldDB" id="A0A3N0BNF7"/>
<reference evidence="2 3" key="1">
    <citation type="submission" date="2018-10" db="EMBL/GenBank/DDBJ databases">
        <title>Genome sequencing of Pedobacter jejuensis TNB23.</title>
        <authorList>
            <person name="Cho Y.-J."/>
            <person name="Cho A."/>
            <person name="Kim O.-S."/>
        </authorList>
    </citation>
    <scope>NUCLEOTIDE SEQUENCE [LARGE SCALE GENOMIC DNA]</scope>
    <source>
        <strain evidence="2 3">TNB23</strain>
    </source>
</reference>
<dbReference type="GO" id="GO:0003677">
    <property type="term" value="F:DNA binding"/>
    <property type="evidence" value="ECO:0007669"/>
    <property type="project" value="InterPro"/>
</dbReference>
<comment type="caution">
    <text evidence="2">The sequence shown here is derived from an EMBL/GenBank/DDBJ whole genome shotgun (WGS) entry which is preliminary data.</text>
</comment>
<evidence type="ECO:0000313" key="2">
    <source>
        <dbReference type="EMBL" id="RNL50290.1"/>
    </source>
</evidence>
<dbReference type="PROSITE" id="PS50943">
    <property type="entry name" value="HTH_CROC1"/>
    <property type="match status" value="1"/>
</dbReference>
<organism evidence="2 3">
    <name type="scientific">Pedobacter jejuensis</name>
    <dbReference type="NCBI Taxonomy" id="1268550"/>
    <lineage>
        <taxon>Bacteria</taxon>
        <taxon>Pseudomonadati</taxon>
        <taxon>Bacteroidota</taxon>
        <taxon>Sphingobacteriia</taxon>
        <taxon>Sphingobacteriales</taxon>
        <taxon>Sphingobacteriaceae</taxon>
        <taxon>Pedobacter</taxon>
    </lineage>
</organism>